<dbReference type="AlphaFoldDB" id="A0A7N2M9Q9"/>
<dbReference type="PANTHER" id="PTHR46033:SF8">
    <property type="entry name" value="PROTEIN MAINTENANCE OF MERISTEMS-LIKE"/>
    <property type="match status" value="1"/>
</dbReference>
<evidence type="ECO:0000259" key="1">
    <source>
        <dbReference type="Pfam" id="PF10536"/>
    </source>
</evidence>
<feature type="domain" description="Aminotransferase-like plant mobile" evidence="1">
    <location>
        <begin position="111"/>
        <end position="186"/>
    </location>
</feature>
<evidence type="ECO:0000313" key="3">
    <source>
        <dbReference type="Proteomes" id="UP000594261"/>
    </source>
</evidence>
<dbReference type="Pfam" id="PF10536">
    <property type="entry name" value="PMD"/>
    <property type="match status" value="1"/>
</dbReference>
<proteinExistence type="predicted"/>
<accession>A0A7N2M9Q9</accession>
<dbReference type="InterPro" id="IPR019557">
    <property type="entry name" value="AminoTfrase-like_pln_mobile"/>
</dbReference>
<dbReference type="EMBL" id="LRBV02000008">
    <property type="status" value="NOT_ANNOTATED_CDS"/>
    <property type="molecule type" value="Genomic_DNA"/>
</dbReference>
<dbReference type="Gramene" id="QL08p013593:mrna">
    <property type="protein sequence ID" value="QL08p013593:mrna"/>
    <property type="gene ID" value="QL08p013593"/>
</dbReference>
<dbReference type="EnsemblPlants" id="QL08p013593:mrna">
    <property type="protein sequence ID" value="QL08p013593:mrna"/>
    <property type="gene ID" value="QL08p013593"/>
</dbReference>
<dbReference type="Proteomes" id="UP000594261">
    <property type="component" value="Chromosome 8"/>
</dbReference>
<reference evidence="2 3" key="1">
    <citation type="journal article" date="2016" name="G3 (Bethesda)">
        <title>First Draft Assembly and Annotation of the Genome of a California Endemic Oak Quercus lobata Nee (Fagaceae).</title>
        <authorList>
            <person name="Sork V.L."/>
            <person name="Fitz-Gibbon S.T."/>
            <person name="Puiu D."/>
            <person name="Crepeau M."/>
            <person name="Gugger P.F."/>
            <person name="Sherman R."/>
            <person name="Stevens K."/>
            <person name="Langley C.H."/>
            <person name="Pellegrini M."/>
            <person name="Salzberg S.L."/>
        </authorList>
    </citation>
    <scope>NUCLEOTIDE SEQUENCE [LARGE SCALE GENOMIC DNA]</scope>
    <source>
        <strain evidence="2 3">cv. SW786</strain>
    </source>
</reference>
<dbReference type="InParanoid" id="A0A7N2M9Q9"/>
<protein>
    <recommendedName>
        <fullName evidence="1">Aminotransferase-like plant mobile domain-containing protein</fullName>
    </recommendedName>
</protein>
<dbReference type="InterPro" id="IPR044824">
    <property type="entry name" value="MAIN-like"/>
</dbReference>
<name>A0A7N2M9Q9_QUELO</name>
<dbReference type="GO" id="GO:0010073">
    <property type="term" value="P:meristem maintenance"/>
    <property type="evidence" value="ECO:0007669"/>
    <property type="project" value="InterPro"/>
</dbReference>
<reference evidence="2" key="2">
    <citation type="submission" date="2021-01" db="UniProtKB">
        <authorList>
            <consortium name="EnsemblPlants"/>
        </authorList>
    </citation>
    <scope>IDENTIFICATION</scope>
</reference>
<organism evidence="2 3">
    <name type="scientific">Quercus lobata</name>
    <name type="common">Valley oak</name>
    <dbReference type="NCBI Taxonomy" id="97700"/>
    <lineage>
        <taxon>Eukaryota</taxon>
        <taxon>Viridiplantae</taxon>
        <taxon>Streptophyta</taxon>
        <taxon>Embryophyta</taxon>
        <taxon>Tracheophyta</taxon>
        <taxon>Spermatophyta</taxon>
        <taxon>Magnoliopsida</taxon>
        <taxon>eudicotyledons</taxon>
        <taxon>Gunneridae</taxon>
        <taxon>Pentapetalae</taxon>
        <taxon>rosids</taxon>
        <taxon>fabids</taxon>
        <taxon>Fagales</taxon>
        <taxon>Fagaceae</taxon>
        <taxon>Quercus</taxon>
    </lineage>
</organism>
<evidence type="ECO:0000313" key="2">
    <source>
        <dbReference type="EnsemblPlants" id="QL08p013593:mrna"/>
    </source>
</evidence>
<sequence length="236" mass="26756">MQIAIDLNLQQHLLSFDRPNCRPTESDLTRPMGFCGRQQVFLPKTQCHWVEASSLHWWWIFAALSLLLYLTKLGLANCSQSQATGQEVAVLGEDDHALAIVRLLDLEGLHLVPSIQLDHALITTFVKRWRPETHTFHLPHGEMTITLQDVEVIMGLPIEGEAMVGSTKRTRTNVCVEMLGIQIPNDDQTVLKGQRILIPALVERIRQSLPPDANEIQVHLRLRLPSLEIEYILVDN</sequence>
<dbReference type="PANTHER" id="PTHR46033">
    <property type="entry name" value="PROTEIN MAIN-LIKE 2"/>
    <property type="match status" value="1"/>
</dbReference>
<keyword evidence="3" id="KW-1185">Reference proteome</keyword>